<dbReference type="EMBL" id="KQ086219">
    <property type="protein sequence ID" value="KLO06288.1"/>
    <property type="molecule type" value="Genomic_DNA"/>
</dbReference>
<accession>A0A0H2R9U7</accession>
<organism evidence="1 2">
    <name type="scientific">Schizopora paradoxa</name>
    <dbReference type="NCBI Taxonomy" id="27342"/>
    <lineage>
        <taxon>Eukaryota</taxon>
        <taxon>Fungi</taxon>
        <taxon>Dikarya</taxon>
        <taxon>Basidiomycota</taxon>
        <taxon>Agaricomycotina</taxon>
        <taxon>Agaricomycetes</taxon>
        <taxon>Hymenochaetales</taxon>
        <taxon>Schizoporaceae</taxon>
        <taxon>Schizopora</taxon>
    </lineage>
</organism>
<proteinExistence type="predicted"/>
<gene>
    <name evidence="1" type="ORF">SCHPADRAFT_838254</name>
</gene>
<keyword evidence="2" id="KW-1185">Reference proteome</keyword>
<sequence>MLFSAHSFSSDVVYLAYLLAASIHLFSHVSEDHCNFVLRCLKLIVDNCQSDPSGRKPLSASIPSDTRTVVDHLHLLPRVRHYASCPKCSFLYEIPASEG</sequence>
<reference evidence="1 2" key="1">
    <citation type="submission" date="2015-04" db="EMBL/GenBank/DDBJ databases">
        <title>Complete genome sequence of Schizopora paradoxa KUC8140, a cosmopolitan wood degrader in East Asia.</title>
        <authorList>
            <consortium name="DOE Joint Genome Institute"/>
            <person name="Min B."/>
            <person name="Park H."/>
            <person name="Jang Y."/>
            <person name="Kim J.-J."/>
            <person name="Kim K.H."/>
            <person name="Pangilinan J."/>
            <person name="Lipzen A."/>
            <person name="Riley R."/>
            <person name="Grigoriev I.V."/>
            <person name="Spatafora J.W."/>
            <person name="Choi I.-G."/>
        </authorList>
    </citation>
    <scope>NUCLEOTIDE SEQUENCE [LARGE SCALE GENOMIC DNA]</scope>
    <source>
        <strain evidence="1 2">KUC8140</strain>
    </source>
</reference>
<name>A0A0H2R9U7_9AGAM</name>
<feature type="non-terminal residue" evidence="1">
    <location>
        <position position="99"/>
    </location>
</feature>
<evidence type="ECO:0000313" key="2">
    <source>
        <dbReference type="Proteomes" id="UP000053477"/>
    </source>
</evidence>
<dbReference type="InParanoid" id="A0A0H2R9U7"/>
<dbReference type="Proteomes" id="UP000053477">
    <property type="component" value="Unassembled WGS sequence"/>
</dbReference>
<dbReference type="AlphaFoldDB" id="A0A0H2R9U7"/>
<evidence type="ECO:0000313" key="1">
    <source>
        <dbReference type="EMBL" id="KLO06288.1"/>
    </source>
</evidence>
<dbReference type="OrthoDB" id="2676629at2759"/>
<protein>
    <submittedName>
        <fullName evidence="1">Uncharacterized protein</fullName>
    </submittedName>
</protein>